<dbReference type="Gene3D" id="3.40.50.300">
    <property type="entry name" value="P-loop containing nucleotide triphosphate hydrolases"/>
    <property type="match status" value="1"/>
</dbReference>
<dbReference type="GO" id="GO:0005739">
    <property type="term" value="C:mitochondrion"/>
    <property type="evidence" value="ECO:0007669"/>
    <property type="project" value="UniProtKB-SubCell"/>
</dbReference>
<dbReference type="InterPro" id="IPR004520">
    <property type="entry name" value="GTPase_MnmE"/>
</dbReference>
<dbReference type="Pfam" id="PF01926">
    <property type="entry name" value="MMR_HSR1"/>
    <property type="match status" value="1"/>
</dbReference>
<dbReference type="Gene3D" id="1.20.120.430">
    <property type="entry name" value="tRNA modification GTPase MnmE domain 2"/>
    <property type="match status" value="1"/>
</dbReference>
<dbReference type="Proteomes" id="UP001152798">
    <property type="component" value="Chromosome 7"/>
</dbReference>
<dbReference type="GO" id="GO:0003924">
    <property type="term" value="F:GTPase activity"/>
    <property type="evidence" value="ECO:0007669"/>
    <property type="project" value="InterPro"/>
</dbReference>
<dbReference type="Pfam" id="PF10396">
    <property type="entry name" value="TrmE_N"/>
    <property type="match status" value="1"/>
</dbReference>
<dbReference type="InterPro" id="IPR027417">
    <property type="entry name" value="P-loop_NTPase"/>
</dbReference>
<keyword evidence="10" id="KW-1185">Reference proteome</keyword>
<dbReference type="InterPro" id="IPR027266">
    <property type="entry name" value="TrmE/GcvT-like"/>
</dbReference>
<dbReference type="GO" id="GO:0030488">
    <property type="term" value="P:tRNA methylation"/>
    <property type="evidence" value="ECO:0007669"/>
    <property type="project" value="TreeGrafter"/>
</dbReference>
<evidence type="ECO:0000256" key="2">
    <source>
        <dbReference type="ARBA" id="ARBA00011043"/>
    </source>
</evidence>
<dbReference type="Gene3D" id="3.30.1360.120">
    <property type="entry name" value="Probable tRNA modification gtpase trme, domain 1"/>
    <property type="match status" value="1"/>
</dbReference>
<feature type="domain" description="GTP-binding protein TrmE N-terminal" evidence="7">
    <location>
        <begin position="28"/>
        <end position="145"/>
    </location>
</feature>
<dbReference type="SUPFAM" id="SSF116878">
    <property type="entry name" value="TrmE connector domain"/>
    <property type="match status" value="1"/>
</dbReference>
<dbReference type="OrthoDB" id="188276at2759"/>
<dbReference type="InterPro" id="IPR027368">
    <property type="entry name" value="MnmE_dom2"/>
</dbReference>
<dbReference type="Pfam" id="PF12631">
    <property type="entry name" value="MnmE_helical"/>
    <property type="match status" value="1"/>
</dbReference>
<protein>
    <recommendedName>
        <fullName evidence="11">tRNA modification GTPase GTPBP3, mitochondrial</fullName>
    </recommendedName>
</protein>
<dbReference type="InterPro" id="IPR025867">
    <property type="entry name" value="MnmE_helical"/>
</dbReference>
<reference evidence="9" key="1">
    <citation type="submission" date="2022-01" db="EMBL/GenBank/DDBJ databases">
        <authorList>
            <person name="King R."/>
        </authorList>
    </citation>
    <scope>NUCLEOTIDE SEQUENCE</scope>
</reference>
<organism evidence="9 10">
    <name type="scientific">Nezara viridula</name>
    <name type="common">Southern green stink bug</name>
    <name type="synonym">Cimex viridulus</name>
    <dbReference type="NCBI Taxonomy" id="85310"/>
    <lineage>
        <taxon>Eukaryota</taxon>
        <taxon>Metazoa</taxon>
        <taxon>Ecdysozoa</taxon>
        <taxon>Arthropoda</taxon>
        <taxon>Hexapoda</taxon>
        <taxon>Insecta</taxon>
        <taxon>Pterygota</taxon>
        <taxon>Neoptera</taxon>
        <taxon>Paraneoptera</taxon>
        <taxon>Hemiptera</taxon>
        <taxon>Heteroptera</taxon>
        <taxon>Panheteroptera</taxon>
        <taxon>Pentatomomorpha</taxon>
        <taxon>Pentatomoidea</taxon>
        <taxon>Pentatomidae</taxon>
        <taxon>Pentatominae</taxon>
        <taxon>Nezara</taxon>
    </lineage>
</organism>
<evidence type="ECO:0000259" key="7">
    <source>
        <dbReference type="Pfam" id="PF10396"/>
    </source>
</evidence>
<evidence type="ECO:0000313" key="9">
    <source>
        <dbReference type="EMBL" id="CAH1407218.1"/>
    </source>
</evidence>
<evidence type="ECO:0000256" key="4">
    <source>
        <dbReference type="ARBA" id="ARBA00022741"/>
    </source>
</evidence>
<feature type="domain" description="G" evidence="6">
    <location>
        <begin position="245"/>
        <end position="340"/>
    </location>
</feature>
<dbReference type="InterPro" id="IPR006073">
    <property type="entry name" value="GTP-bd"/>
</dbReference>
<dbReference type="SUPFAM" id="SSF52540">
    <property type="entry name" value="P-loop containing nucleoside triphosphate hydrolases"/>
    <property type="match status" value="1"/>
</dbReference>
<dbReference type="GO" id="GO:0002098">
    <property type="term" value="P:tRNA wobble uridine modification"/>
    <property type="evidence" value="ECO:0007669"/>
    <property type="project" value="TreeGrafter"/>
</dbReference>
<dbReference type="PANTHER" id="PTHR42714:SF2">
    <property type="entry name" value="TRNA MODIFICATION GTPASE GTPBP3, MITOCHONDRIAL"/>
    <property type="match status" value="1"/>
</dbReference>
<evidence type="ECO:0000259" key="8">
    <source>
        <dbReference type="Pfam" id="PF12631"/>
    </source>
</evidence>
<dbReference type="AlphaFoldDB" id="A0A9P0HQM3"/>
<proteinExistence type="inferred from homology"/>
<evidence type="ECO:0000259" key="6">
    <source>
        <dbReference type="Pfam" id="PF01926"/>
    </source>
</evidence>
<dbReference type="EMBL" id="OV725083">
    <property type="protein sequence ID" value="CAH1407218.1"/>
    <property type="molecule type" value="Genomic_DNA"/>
</dbReference>
<dbReference type="CDD" id="cd14858">
    <property type="entry name" value="TrmE_N"/>
    <property type="match status" value="1"/>
</dbReference>
<dbReference type="CDD" id="cd04164">
    <property type="entry name" value="trmE"/>
    <property type="match status" value="1"/>
</dbReference>
<dbReference type="PANTHER" id="PTHR42714">
    <property type="entry name" value="TRNA MODIFICATION GTPASE GTPBP3"/>
    <property type="match status" value="1"/>
</dbReference>
<dbReference type="GO" id="GO:0005525">
    <property type="term" value="F:GTP binding"/>
    <property type="evidence" value="ECO:0007669"/>
    <property type="project" value="UniProtKB-KW"/>
</dbReference>
<evidence type="ECO:0000256" key="5">
    <source>
        <dbReference type="ARBA" id="ARBA00023134"/>
    </source>
</evidence>
<gene>
    <name evidence="9" type="ORF">NEZAVI_LOCUS14995</name>
</gene>
<comment type="subcellular location">
    <subcellularLocation>
        <location evidence="1">Mitochondrion</location>
    </subcellularLocation>
</comment>
<dbReference type="NCBIfam" id="NF003661">
    <property type="entry name" value="PRK05291.1-3"/>
    <property type="match status" value="1"/>
</dbReference>
<keyword evidence="4" id="KW-0547">Nucleotide-binding</keyword>
<accession>A0A9P0HQM3</accession>
<dbReference type="HAMAP" id="MF_00379">
    <property type="entry name" value="GTPase_MnmE"/>
    <property type="match status" value="1"/>
</dbReference>
<evidence type="ECO:0000256" key="3">
    <source>
        <dbReference type="ARBA" id="ARBA00022694"/>
    </source>
</evidence>
<sequence length="524" mass="58376">MRISGLRQLRNFSIYYRNEKSVTTNKSTIFALSSGFGKCGVAVIRVSGPDVKKALTEIGGFKQLPTPRKAMLKKLSDPVTKEVLDQGLVVWFPGPNSFTGEDSCEFQVHGGSAVISAVLQALRKLDNFCPAEPGEFTKRAFYSGKMDLTSVEGLSALIDSETEIQRKQALHQMEGALYSLYNGWSDKLIKSLAHLEAYIDFDEDQDIDKDVIENINSNITSLIVDIKKHLEDGRRGERIRKGVQMTILGAPNSGKSSLMNILCKRPAAIVSSIPGTTRDLVETHLDINGYPVNVTDTAGLRVDPADQVEAEGISRAISSAMSSDFILFIFDVVKFVEWTKENGYNLDSLEALQKYVQCNELGIQEQIQQCQDLWNYIFNNENCYSNGKTQGLILFNKMDLLSSEDNLSFLKQNDCYNFISGISCKTEEGIAELIERMTNKLETLCGKSASIQNNPSYSSSRQRHCLEECLTSLQQFSKLSVEGFQVDLTAETLRRAIDSLGRLTGRISTEQLLDIIFKDFCIGK</sequence>
<dbReference type="NCBIfam" id="TIGR00231">
    <property type="entry name" value="small_GTP"/>
    <property type="match status" value="1"/>
</dbReference>
<dbReference type="InterPro" id="IPR018948">
    <property type="entry name" value="GTP-bd_TrmE_N"/>
</dbReference>
<name>A0A9P0HQM3_NEZVI</name>
<dbReference type="InterPro" id="IPR005225">
    <property type="entry name" value="Small_GTP-bd"/>
</dbReference>
<dbReference type="InterPro" id="IPR031168">
    <property type="entry name" value="G_TrmE"/>
</dbReference>
<evidence type="ECO:0000256" key="1">
    <source>
        <dbReference type="ARBA" id="ARBA00004173"/>
    </source>
</evidence>
<keyword evidence="5" id="KW-0342">GTP-binding</keyword>
<evidence type="ECO:0008006" key="11">
    <source>
        <dbReference type="Google" id="ProtNLM"/>
    </source>
</evidence>
<dbReference type="FunFam" id="3.30.1360.120:FF:000007">
    <property type="entry name" value="tRNA modification GTPase GTPBP3, mitochondrial"/>
    <property type="match status" value="1"/>
</dbReference>
<feature type="domain" description="MnmE helical" evidence="8">
    <location>
        <begin position="148"/>
        <end position="521"/>
    </location>
</feature>
<comment type="similarity">
    <text evidence="2">Belongs to the TRAFAC class TrmE-Era-EngA-EngB-Septin-like GTPase superfamily. TrmE GTPase family.</text>
</comment>
<evidence type="ECO:0000313" key="10">
    <source>
        <dbReference type="Proteomes" id="UP001152798"/>
    </source>
</evidence>
<keyword evidence="3" id="KW-0819">tRNA processing</keyword>